<evidence type="ECO:0000313" key="3">
    <source>
        <dbReference type="Proteomes" id="UP000579153"/>
    </source>
</evidence>
<dbReference type="RefSeq" id="WP_185071911.1">
    <property type="nucleotide sequence ID" value="NZ_JACHMB010000001.1"/>
</dbReference>
<evidence type="ECO:0000313" key="2">
    <source>
        <dbReference type="EMBL" id="MBB5778490.1"/>
    </source>
</evidence>
<evidence type="ECO:0000256" key="1">
    <source>
        <dbReference type="SAM" id="Phobius"/>
    </source>
</evidence>
<keyword evidence="3" id="KW-1185">Reference proteome</keyword>
<dbReference type="AlphaFoldDB" id="A0A7W9G777"/>
<keyword evidence="1" id="KW-1133">Transmembrane helix</keyword>
<feature type="transmembrane region" description="Helical" evidence="1">
    <location>
        <begin position="31"/>
        <end position="50"/>
    </location>
</feature>
<feature type="transmembrane region" description="Helical" evidence="1">
    <location>
        <begin position="56"/>
        <end position="75"/>
    </location>
</feature>
<name>A0A7W9G777_9ACTN</name>
<reference evidence="2 3" key="1">
    <citation type="submission" date="2020-08" db="EMBL/GenBank/DDBJ databases">
        <title>Sequencing the genomes of 1000 actinobacteria strains.</title>
        <authorList>
            <person name="Klenk H.-P."/>
        </authorList>
    </citation>
    <scope>NUCLEOTIDE SEQUENCE [LARGE SCALE GENOMIC DNA]</scope>
    <source>
        <strain evidence="2 3">DSM 45507</strain>
    </source>
</reference>
<feature type="transmembrane region" description="Helical" evidence="1">
    <location>
        <begin position="96"/>
        <end position="115"/>
    </location>
</feature>
<comment type="caution">
    <text evidence="2">The sequence shown here is derived from an EMBL/GenBank/DDBJ whole genome shotgun (WGS) entry which is preliminary data.</text>
</comment>
<feature type="transmembrane region" description="Helical" evidence="1">
    <location>
        <begin position="127"/>
        <end position="144"/>
    </location>
</feature>
<keyword evidence="1" id="KW-0812">Transmembrane</keyword>
<sequence>MEPILITPLVLLAVVFVVYRQMKTRPTAKRGILYTAAAMIVAGIASGGAIDPRHLVLSISLVLVEAAIAVALGVWRATTVRVWLDDSGVSWSKATAWTMLVWLASIAIRVGLYFAGGALGLELSTGGILLFIGLTIGAQSYVIAQRGRALSSTARRPDTVVG</sequence>
<dbReference type="EMBL" id="JACHMB010000001">
    <property type="protein sequence ID" value="MBB5778490.1"/>
    <property type="molecule type" value="Genomic_DNA"/>
</dbReference>
<organism evidence="2 3">
    <name type="scientific">Nonomuraea jabiensis</name>
    <dbReference type="NCBI Taxonomy" id="882448"/>
    <lineage>
        <taxon>Bacteria</taxon>
        <taxon>Bacillati</taxon>
        <taxon>Actinomycetota</taxon>
        <taxon>Actinomycetes</taxon>
        <taxon>Streptosporangiales</taxon>
        <taxon>Streptosporangiaceae</taxon>
        <taxon>Nonomuraea</taxon>
    </lineage>
</organism>
<accession>A0A7W9G777</accession>
<gene>
    <name evidence="2" type="ORF">HD596_005246</name>
</gene>
<protein>
    <submittedName>
        <fullName evidence="2">FtsH-binding integral membrane protein</fullName>
    </submittedName>
</protein>
<keyword evidence="1" id="KW-0472">Membrane</keyword>
<feature type="transmembrane region" description="Helical" evidence="1">
    <location>
        <begin position="6"/>
        <end position="22"/>
    </location>
</feature>
<dbReference type="Proteomes" id="UP000579153">
    <property type="component" value="Unassembled WGS sequence"/>
</dbReference>
<proteinExistence type="predicted"/>